<keyword evidence="6 9" id="KW-1133">Transmembrane helix</keyword>
<dbReference type="Proteomes" id="UP000070063">
    <property type="component" value="Unassembled WGS sequence"/>
</dbReference>
<keyword evidence="2 9" id="KW-0813">Transport</keyword>
<dbReference type="GO" id="GO:0015675">
    <property type="term" value="P:nickel cation transport"/>
    <property type="evidence" value="ECO:0007669"/>
    <property type="project" value="UniProtKB-KW"/>
</dbReference>
<evidence type="ECO:0000256" key="1">
    <source>
        <dbReference type="ARBA" id="ARBA00004651"/>
    </source>
</evidence>
<evidence type="ECO:0000256" key="2">
    <source>
        <dbReference type="ARBA" id="ARBA00022448"/>
    </source>
</evidence>
<evidence type="ECO:0000256" key="5">
    <source>
        <dbReference type="ARBA" id="ARBA00022692"/>
    </source>
</evidence>
<feature type="domain" description="ABC transmembrane type-1" evidence="10">
    <location>
        <begin position="95"/>
        <end position="291"/>
    </location>
</feature>
<evidence type="ECO:0000313" key="11">
    <source>
        <dbReference type="EMBL" id="KXA40577.1"/>
    </source>
</evidence>
<comment type="subcellular location">
    <subcellularLocation>
        <location evidence="1 9">Cell membrane</location>
        <topology evidence="1 9">Multi-pass membrane protein</topology>
    </subcellularLocation>
</comment>
<dbReference type="RefSeq" id="WP_060795084.1">
    <property type="nucleotide sequence ID" value="NZ_KQ957362.1"/>
</dbReference>
<evidence type="ECO:0000313" key="12">
    <source>
        <dbReference type="Proteomes" id="UP000070063"/>
    </source>
</evidence>
<evidence type="ECO:0000256" key="9">
    <source>
        <dbReference type="RuleBase" id="RU363032"/>
    </source>
</evidence>
<keyword evidence="5 9" id="KW-0812">Transmembrane</keyword>
<comment type="similarity">
    <text evidence="9">Belongs to the binding-protein-dependent transport system permease family.</text>
</comment>
<dbReference type="InterPro" id="IPR000515">
    <property type="entry name" value="MetI-like"/>
</dbReference>
<name>A0ABD4EJ67_STALU</name>
<feature type="transmembrane region" description="Helical" evidence="9">
    <location>
        <begin position="217"/>
        <end position="239"/>
    </location>
</feature>
<dbReference type="PROSITE" id="PS50928">
    <property type="entry name" value="ABC_TM1"/>
    <property type="match status" value="1"/>
</dbReference>
<dbReference type="Gene3D" id="1.10.3720.10">
    <property type="entry name" value="MetI-like"/>
    <property type="match status" value="1"/>
</dbReference>
<evidence type="ECO:0000256" key="7">
    <source>
        <dbReference type="ARBA" id="ARBA00023112"/>
    </source>
</evidence>
<keyword evidence="8 9" id="KW-0472">Membrane</keyword>
<dbReference type="AlphaFoldDB" id="A0ABD4EJ67"/>
<dbReference type="Pfam" id="PF00528">
    <property type="entry name" value="BPD_transp_1"/>
    <property type="match status" value="1"/>
</dbReference>
<dbReference type="CDD" id="cd06261">
    <property type="entry name" value="TM_PBP2"/>
    <property type="match status" value="1"/>
</dbReference>
<dbReference type="InterPro" id="IPR035906">
    <property type="entry name" value="MetI-like_sf"/>
</dbReference>
<dbReference type="GO" id="GO:0005886">
    <property type="term" value="C:plasma membrane"/>
    <property type="evidence" value="ECO:0007669"/>
    <property type="project" value="UniProtKB-SubCell"/>
</dbReference>
<feature type="transmembrane region" description="Helical" evidence="9">
    <location>
        <begin position="101"/>
        <end position="123"/>
    </location>
</feature>
<keyword evidence="7" id="KW-0406">Ion transport</keyword>
<keyword evidence="4" id="KW-0533">Nickel</keyword>
<evidence type="ECO:0000256" key="3">
    <source>
        <dbReference type="ARBA" id="ARBA00022475"/>
    </source>
</evidence>
<protein>
    <submittedName>
        <fullName evidence="11">ABC transporter, permease protein</fullName>
    </submittedName>
</protein>
<dbReference type="SUPFAM" id="SSF161098">
    <property type="entry name" value="MetI-like"/>
    <property type="match status" value="1"/>
</dbReference>
<dbReference type="PANTHER" id="PTHR43163">
    <property type="entry name" value="DIPEPTIDE TRANSPORT SYSTEM PERMEASE PROTEIN DPPB-RELATED"/>
    <property type="match status" value="1"/>
</dbReference>
<evidence type="ECO:0000256" key="6">
    <source>
        <dbReference type="ARBA" id="ARBA00022989"/>
    </source>
</evidence>
<keyword evidence="3" id="KW-1003">Cell membrane</keyword>
<feature type="transmembrane region" description="Helical" evidence="9">
    <location>
        <begin position="272"/>
        <end position="291"/>
    </location>
</feature>
<sequence length="316" mass="36012">MWQRTYKLFGYLIVSSLIIFILVEQTAGNPAILYLQRHGYTQMTQQQIDMAQHHLGLGRHILLRYLDWLGHALIGDLGYSFSTQEPVMNLIANALKPTWILMSWATVLMLPLGVGLGYCVGMLPHARTAQSLRYISQVITSMPEYWIAIVAIYYMGVKWQLLPFVGSASWQNYLLPVGIMIIVEGSHLLLMTAHLIAQTRQDDTYQLIKLRQATWKARIYCQFKVIFAPLMTIVVNSIIHLFSRAVILEVIFSMSGLGKLLITAINQRDYPLIQGIIMLIIVVIMLLNYLGDILILKSDPRIQRLRANKSKVRGAR</sequence>
<comment type="caution">
    <text evidence="11">The sequence shown here is derived from an EMBL/GenBank/DDBJ whole genome shotgun (WGS) entry which is preliminary data.</text>
</comment>
<proteinExistence type="inferred from homology"/>
<organism evidence="11 12">
    <name type="scientific">Staphylococcus lugdunensis</name>
    <dbReference type="NCBI Taxonomy" id="28035"/>
    <lineage>
        <taxon>Bacteria</taxon>
        <taxon>Bacillati</taxon>
        <taxon>Bacillota</taxon>
        <taxon>Bacilli</taxon>
        <taxon>Bacillales</taxon>
        <taxon>Staphylococcaceae</taxon>
        <taxon>Staphylococcus</taxon>
    </lineage>
</organism>
<evidence type="ECO:0000256" key="4">
    <source>
        <dbReference type="ARBA" id="ARBA00022596"/>
    </source>
</evidence>
<keyword evidence="7" id="KW-0921">Nickel transport</keyword>
<evidence type="ECO:0000256" key="8">
    <source>
        <dbReference type="ARBA" id="ARBA00023136"/>
    </source>
</evidence>
<gene>
    <name evidence="11" type="ORF">HMPREF3225_00014</name>
</gene>
<accession>A0ABD4EJ67</accession>
<dbReference type="EMBL" id="LRQI01000002">
    <property type="protein sequence ID" value="KXA40577.1"/>
    <property type="molecule type" value="Genomic_DNA"/>
</dbReference>
<feature type="transmembrane region" description="Helical" evidence="9">
    <location>
        <begin position="6"/>
        <end position="23"/>
    </location>
</feature>
<reference evidence="11 12" key="1">
    <citation type="submission" date="2016-01" db="EMBL/GenBank/DDBJ databases">
        <authorList>
            <person name="Mitreva M."/>
            <person name="Pepin K.H."/>
            <person name="Mihindukulasuriya K.A."/>
            <person name="Fulton R."/>
            <person name="Fronick C."/>
            <person name="O'Laughlin M."/>
            <person name="Miner T."/>
            <person name="Herter B."/>
            <person name="Rosa B.A."/>
            <person name="Cordes M."/>
            <person name="Tomlinson C."/>
            <person name="Wollam A."/>
            <person name="Palsikar V.B."/>
            <person name="Mardis E.R."/>
            <person name="Wilson R.K."/>
        </authorList>
    </citation>
    <scope>NUCLEOTIDE SEQUENCE [LARGE SCALE GENOMIC DNA]</scope>
    <source>
        <strain evidence="11 12">MJR7738</strain>
    </source>
</reference>
<feature type="transmembrane region" description="Helical" evidence="9">
    <location>
        <begin position="173"/>
        <end position="196"/>
    </location>
</feature>
<evidence type="ECO:0000259" key="10">
    <source>
        <dbReference type="PROSITE" id="PS50928"/>
    </source>
</evidence>
<dbReference type="PANTHER" id="PTHR43163:SF6">
    <property type="entry name" value="DIPEPTIDE TRANSPORT SYSTEM PERMEASE PROTEIN DPPB-RELATED"/>
    <property type="match status" value="1"/>
</dbReference>